<dbReference type="InterPro" id="IPR007702">
    <property type="entry name" value="Janus"/>
</dbReference>
<evidence type="ECO:0000256" key="3">
    <source>
        <dbReference type="ARBA" id="ARBA00022782"/>
    </source>
</evidence>
<dbReference type="PANTHER" id="PTHR12258">
    <property type="entry name" value="JANUS-A/JANUS-B"/>
    <property type="match status" value="1"/>
</dbReference>
<feature type="transmembrane region" description="Helical" evidence="5">
    <location>
        <begin position="12"/>
        <end position="32"/>
    </location>
</feature>
<comment type="function">
    <text evidence="1">JanA and janB regulate somatic sex differentiation.</text>
</comment>
<organism evidence="6 7">
    <name type="scientific">Durusdinium trenchii</name>
    <dbReference type="NCBI Taxonomy" id="1381693"/>
    <lineage>
        <taxon>Eukaryota</taxon>
        <taxon>Sar</taxon>
        <taxon>Alveolata</taxon>
        <taxon>Dinophyceae</taxon>
        <taxon>Suessiales</taxon>
        <taxon>Symbiodiniaceae</taxon>
        <taxon>Durusdinium</taxon>
    </lineage>
</organism>
<name>A0ABP0RIL1_9DINO</name>
<dbReference type="Proteomes" id="UP001642484">
    <property type="component" value="Unassembled WGS sequence"/>
</dbReference>
<accession>A0ABP0RIL1</accession>
<dbReference type="InterPro" id="IPR038596">
    <property type="entry name" value="Janus_sf"/>
</dbReference>
<dbReference type="PANTHER" id="PTHR12258:SF5">
    <property type="entry name" value="BCDNA.GH02250-RELATED"/>
    <property type="match status" value="1"/>
</dbReference>
<evidence type="ECO:0000256" key="5">
    <source>
        <dbReference type="SAM" id="Phobius"/>
    </source>
</evidence>
<evidence type="ECO:0000256" key="4">
    <source>
        <dbReference type="ARBA" id="ARBA00022928"/>
    </source>
</evidence>
<dbReference type="Gene3D" id="3.50.20.20">
    <property type="entry name" value="Janus/Ocnus"/>
    <property type="match status" value="1"/>
</dbReference>
<keyword evidence="5" id="KW-0472">Membrane</keyword>
<evidence type="ECO:0000256" key="1">
    <source>
        <dbReference type="ARBA" id="ARBA00002508"/>
    </source>
</evidence>
<dbReference type="Pfam" id="PF05005">
    <property type="entry name" value="Ocnus"/>
    <property type="match status" value="1"/>
</dbReference>
<keyword evidence="5" id="KW-1133">Transmembrane helix</keyword>
<evidence type="ECO:0000313" key="7">
    <source>
        <dbReference type="Proteomes" id="UP001642484"/>
    </source>
</evidence>
<comment type="caution">
    <text evidence="6">The sequence shown here is derived from an EMBL/GenBank/DDBJ whole genome shotgun (WGS) entry which is preliminary data.</text>
</comment>
<keyword evidence="7" id="KW-1185">Reference proteome</keyword>
<dbReference type="EMBL" id="CAXAMN010026029">
    <property type="protein sequence ID" value="CAK9100198.1"/>
    <property type="molecule type" value="Genomic_DNA"/>
</dbReference>
<dbReference type="SUPFAM" id="SSF143724">
    <property type="entry name" value="PHP14-like"/>
    <property type="match status" value="1"/>
</dbReference>
<keyword evidence="5" id="KW-0812">Transmembrane</keyword>
<proteinExistence type="inferred from homology"/>
<keyword evidence="4" id="KW-0726">Sexual differentiation</keyword>
<protein>
    <submittedName>
        <fullName evidence="6">Uncharacterized protein</fullName>
    </submittedName>
</protein>
<reference evidence="6 7" key="1">
    <citation type="submission" date="2024-02" db="EMBL/GenBank/DDBJ databases">
        <authorList>
            <person name="Chen Y."/>
            <person name="Shah S."/>
            <person name="Dougan E. K."/>
            <person name="Thang M."/>
            <person name="Chan C."/>
        </authorList>
    </citation>
    <scope>NUCLEOTIDE SEQUENCE [LARGE SCALE GENOMIC DNA]</scope>
</reference>
<sequence>MGSYQRHNCRFQYLFLATFGMLRAISFASWAVSGQSTSLRRRTIGLARFPAFMIPAAIPAAPATTGFCSTGGCSPDKTTDAEDQLKAQQLRREADSRATASDAHLAKLATILNILGLYLCACASCYCNCWLCPFIQHSVGPSLDLMPFKDAALQELADAIIDEGTFKYVLLRATAASGQQKYLVRGTSGAAYHRDVALPYVKSYMKDGFGIEVLGGGRILHDTQRGFIQIYGFSYGFPWVEGAGHEISAEVCRQYFSGYEATELGAAELWIDSRLGLPDWSLKVGFKSGSKISRLSWSFTDPV</sequence>
<evidence type="ECO:0000313" key="6">
    <source>
        <dbReference type="EMBL" id="CAK9100198.1"/>
    </source>
</evidence>
<comment type="similarity">
    <text evidence="2">Belongs to the janus family.</text>
</comment>
<gene>
    <name evidence="6" type="ORF">CCMP2556_LOCUS47376</name>
</gene>
<evidence type="ECO:0000256" key="2">
    <source>
        <dbReference type="ARBA" id="ARBA00010971"/>
    </source>
</evidence>
<keyword evidence="3" id="KW-0221">Differentiation</keyword>